<proteinExistence type="predicted"/>
<keyword evidence="1" id="KW-1133">Transmembrane helix</keyword>
<evidence type="ECO:0000256" key="1">
    <source>
        <dbReference type="SAM" id="Phobius"/>
    </source>
</evidence>
<comment type="caution">
    <text evidence="2">The sequence shown here is derived from an EMBL/GenBank/DDBJ whole genome shotgun (WGS) entry which is preliminary data.</text>
</comment>
<sequence length="57" mass="6827">MLRLLIYFLFVLGNIFFIPSTYRKYKESRDKLDLAELIGLILMLPLPIVMILDRFIH</sequence>
<reference evidence="2 3" key="1">
    <citation type="submission" date="2021-08" db="EMBL/GenBank/DDBJ databases">
        <title>FDA dAtabase for Regulatory Grade micrObial Sequences (FDA-ARGOS): Supporting development and validation of Infectious Disease Dx tests.</title>
        <authorList>
            <person name="Sproer C."/>
            <person name="Gronow S."/>
            <person name="Severitt S."/>
            <person name="Schroder I."/>
            <person name="Tallon L."/>
            <person name="Sadzewicz L."/>
            <person name="Zhao X."/>
            <person name="Boylan J."/>
            <person name="Ott S."/>
            <person name="Bowen H."/>
            <person name="Vavikolanu K."/>
            <person name="Hazen T."/>
            <person name="Aluvathingal J."/>
            <person name="Nadendla S."/>
            <person name="Lowell S."/>
            <person name="Myers T."/>
            <person name="Yan Y."/>
            <person name="Sichtig H."/>
        </authorList>
    </citation>
    <scope>NUCLEOTIDE SEQUENCE [LARGE SCALE GENOMIC DNA]</scope>
    <source>
        <strain evidence="2 3">FDAARGOS_1460</strain>
    </source>
</reference>
<keyword evidence="1" id="KW-0812">Transmembrane</keyword>
<keyword evidence="1" id="KW-0472">Membrane</keyword>
<evidence type="ECO:0000313" key="2">
    <source>
        <dbReference type="EMBL" id="MBZ2387164.1"/>
    </source>
</evidence>
<dbReference type="Proteomes" id="UP000734271">
    <property type="component" value="Unassembled WGS sequence"/>
</dbReference>
<protein>
    <submittedName>
        <fullName evidence="2">Uncharacterized protein</fullName>
    </submittedName>
</protein>
<accession>A0ABS7T050</accession>
<feature type="transmembrane region" description="Helical" evidence="1">
    <location>
        <begin position="6"/>
        <end position="22"/>
    </location>
</feature>
<feature type="transmembrane region" description="Helical" evidence="1">
    <location>
        <begin position="34"/>
        <end position="52"/>
    </location>
</feature>
<keyword evidence="3" id="KW-1185">Reference proteome</keyword>
<gene>
    <name evidence="2" type="ORF">K8P03_07695</name>
</gene>
<name>A0ABS7T050_9FIRM</name>
<dbReference type="RefSeq" id="WP_223420090.1">
    <property type="nucleotide sequence ID" value="NZ_JAIPME010000002.1"/>
</dbReference>
<organism evidence="2 3">
    <name type="scientific">Anaerococcus murdochii</name>
    <dbReference type="NCBI Taxonomy" id="411577"/>
    <lineage>
        <taxon>Bacteria</taxon>
        <taxon>Bacillati</taxon>
        <taxon>Bacillota</taxon>
        <taxon>Tissierellia</taxon>
        <taxon>Tissierellales</taxon>
        <taxon>Peptoniphilaceae</taxon>
        <taxon>Anaerococcus</taxon>
    </lineage>
</organism>
<dbReference type="EMBL" id="JAIPME010000002">
    <property type="protein sequence ID" value="MBZ2387164.1"/>
    <property type="molecule type" value="Genomic_DNA"/>
</dbReference>
<evidence type="ECO:0000313" key="3">
    <source>
        <dbReference type="Proteomes" id="UP000734271"/>
    </source>
</evidence>